<name>A0A6J4HCT7_9SPHI</name>
<accession>A0A6J4HCT7</accession>
<feature type="compositionally biased region" description="Basic residues" evidence="1">
    <location>
        <begin position="1"/>
        <end position="11"/>
    </location>
</feature>
<dbReference type="EC" id="1.13.11.11" evidence="2"/>
<keyword evidence="2" id="KW-0560">Oxidoreductase</keyword>
<sequence>GSRCPRTHARRMAPGPPGQVLGHRPEPLGVPGRPPVRKAPALLGLHSRGYPPVAANAPHRLPRRAHLHHVPPGDGVVLQNGATGNGADPGKRGGGRR</sequence>
<organism evidence="2">
    <name type="scientific">uncultured Cytophagales bacterium</name>
    <dbReference type="NCBI Taxonomy" id="158755"/>
    <lineage>
        <taxon>Bacteria</taxon>
        <taxon>Pseudomonadati</taxon>
        <taxon>Bacteroidota</taxon>
        <taxon>Sphingobacteriia</taxon>
        <taxon>Sphingobacteriales</taxon>
        <taxon>environmental samples</taxon>
    </lineage>
</organism>
<gene>
    <name evidence="2" type="ORF">AVDCRST_MAG56-357</name>
</gene>
<feature type="non-terminal residue" evidence="2">
    <location>
        <position position="97"/>
    </location>
</feature>
<dbReference type="GO" id="GO:0004833">
    <property type="term" value="F:L-tryptophan 2,3-dioxygenase activity"/>
    <property type="evidence" value="ECO:0007669"/>
    <property type="project" value="UniProtKB-EC"/>
</dbReference>
<keyword evidence="2" id="KW-0223">Dioxygenase</keyword>
<feature type="region of interest" description="Disordered" evidence="1">
    <location>
        <begin position="53"/>
        <end position="97"/>
    </location>
</feature>
<reference evidence="2" key="1">
    <citation type="submission" date="2020-02" db="EMBL/GenBank/DDBJ databases">
        <authorList>
            <person name="Meier V. D."/>
        </authorList>
    </citation>
    <scope>NUCLEOTIDE SEQUENCE</scope>
    <source>
        <strain evidence="2">AVDCRST_MAG56</strain>
    </source>
</reference>
<evidence type="ECO:0000256" key="1">
    <source>
        <dbReference type="SAM" id="MobiDB-lite"/>
    </source>
</evidence>
<dbReference type="AlphaFoldDB" id="A0A6J4HCT7"/>
<dbReference type="EMBL" id="CADCTQ010000035">
    <property type="protein sequence ID" value="CAA9220092.1"/>
    <property type="molecule type" value="Genomic_DNA"/>
</dbReference>
<proteinExistence type="predicted"/>
<evidence type="ECO:0000313" key="2">
    <source>
        <dbReference type="EMBL" id="CAA9220092.1"/>
    </source>
</evidence>
<protein>
    <submittedName>
        <fullName evidence="2">Tryptophan 2,3-dioxygenase</fullName>
        <ecNumber evidence="2">1.13.11.11</ecNumber>
    </submittedName>
</protein>
<feature type="non-terminal residue" evidence="2">
    <location>
        <position position="1"/>
    </location>
</feature>
<feature type="compositionally biased region" description="Basic residues" evidence="1">
    <location>
        <begin position="60"/>
        <end position="69"/>
    </location>
</feature>
<feature type="region of interest" description="Disordered" evidence="1">
    <location>
        <begin position="1"/>
        <end position="39"/>
    </location>
</feature>